<feature type="transmembrane region" description="Helical" evidence="1">
    <location>
        <begin position="247"/>
        <end position="265"/>
    </location>
</feature>
<evidence type="ECO:0000313" key="3">
    <source>
        <dbReference type="Proteomes" id="UP000010482"/>
    </source>
</evidence>
<dbReference type="KEGG" id="dsl:Dacsa_0935"/>
<keyword evidence="1" id="KW-1133">Transmembrane helix</keyword>
<dbReference type="GO" id="GO:0016740">
    <property type="term" value="F:transferase activity"/>
    <property type="evidence" value="ECO:0007669"/>
    <property type="project" value="UniProtKB-KW"/>
</dbReference>
<sequence length="297" mass="33574">MSLEISPQQEWLRDRALQLIIYPSIWVALALASLTAFSQAMMGLESDWRPILFVFLVALIPYNLDRLFDAYVQKSSDEKAQAYFRSNFGLLALLILAVGGVITLLWFAPNPVRYVSLAVVFPLVYGAPIFPIPRAKKWRWYRLKDIPGSKAWIVCTIITYAAIALPLAYAKTDFDTRAALTTCFIFAFEGSNANLFDVRDLESDARKGVLTLPLMVGLKNSRIVLTVMNLLMLGIVLFYGNASIVSFYPEIFSATGLMLILIWTVDEETPLLFYDLIIDGLLFLPAIVYYSFQFIIF</sequence>
<organism evidence="2 3">
    <name type="scientific">Dactylococcopsis salina (strain PCC 8305)</name>
    <name type="common">Myxobactron salinum</name>
    <dbReference type="NCBI Taxonomy" id="13035"/>
    <lineage>
        <taxon>Bacteria</taxon>
        <taxon>Bacillati</taxon>
        <taxon>Cyanobacteriota</taxon>
        <taxon>Cyanophyceae</taxon>
        <taxon>Nodosilineales</taxon>
        <taxon>Cymatolegaceae</taxon>
        <taxon>Dactylococcopsis</taxon>
    </lineage>
</organism>
<feature type="transmembrane region" description="Helical" evidence="1">
    <location>
        <begin position="151"/>
        <end position="170"/>
    </location>
</feature>
<proteinExistence type="predicted"/>
<dbReference type="RefSeq" id="WP_015228675.1">
    <property type="nucleotide sequence ID" value="NC_019780.1"/>
</dbReference>
<keyword evidence="1" id="KW-0812">Transmembrane</keyword>
<keyword evidence="3" id="KW-1185">Reference proteome</keyword>
<dbReference type="STRING" id="13035.Dacsa_0935"/>
<gene>
    <name evidence="2" type="ORF">Dacsa_0935</name>
</gene>
<name>K9YRZ2_DACS8</name>
<feature type="transmembrane region" description="Helical" evidence="1">
    <location>
        <begin position="88"/>
        <end position="108"/>
    </location>
</feature>
<feature type="transmembrane region" description="Helical" evidence="1">
    <location>
        <begin position="114"/>
        <end position="130"/>
    </location>
</feature>
<keyword evidence="1" id="KW-0472">Membrane</keyword>
<dbReference type="EMBL" id="CP003944">
    <property type="protein sequence ID" value="AFZ49664.1"/>
    <property type="molecule type" value="Genomic_DNA"/>
</dbReference>
<evidence type="ECO:0000256" key="1">
    <source>
        <dbReference type="SAM" id="Phobius"/>
    </source>
</evidence>
<dbReference type="AlphaFoldDB" id="K9YRZ2"/>
<protein>
    <submittedName>
        <fullName evidence="2">UbiA prenyltransferase family protein</fullName>
    </submittedName>
</protein>
<feature type="transmembrane region" description="Helical" evidence="1">
    <location>
        <begin position="223"/>
        <end position="240"/>
    </location>
</feature>
<dbReference type="HOGENOM" id="CLU_929901_0_0_3"/>
<dbReference type="Proteomes" id="UP000010482">
    <property type="component" value="Chromosome"/>
</dbReference>
<feature type="transmembrane region" description="Helical" evidence="1">
    <location>
        <begin position="20"/>
        <end position="42"/>
    </location>
</feature>
<feature type="transmembrane region" description="Helical" evidence="1">
    <location>
        <begin position="48"/>
        <end position="68"/>
    </location>
</feature>
<dbReference type="eggNOG" id="COG0382">
    <property type="taxonomic scope" value="Bacteria"/>
</dbReference>
<accession>K9YRZ2</accession>
<dbReference type="PATRIC" id="fig|13035.3.peg.1043"/>
<dbReference type="OrthoDB" id="530928at2"/>
<evidence type="ECO:0000313" key="2">
    <source>
        <dbReference type="EMBL" id="AFZ49664.1"/>
    </source>
</evidence>
<reference evidence="2" key="1">
    <citation type="submission" date="2012-04" db="EMBL/GenBank/DDBJ databases">
        <title>Finished genome of Dactylococcopsis salina PCC 8305.</title>
        <authorList>
            <consortium name="US DOE Joint Genome Institute"/>
            <person name="Gugger M."/>
            <person name="Coursin T."/>
            <person name="Rippka R."/>
            <person name="Tandeau De Marsac N."/>
            <person name="Huntemann M."/>
            <person name="Wei C.-L."/>
            <person name="Han J."/>
            <person name="Detter J.C."/>
            <person name="Han C."/>
            <person name="Tapia R."/>
            <person name="Daligault H."/>
            <person name="Chen A."/>
            <person name="Krypides N."/>
            <person name="Mavromatis K."/>
            <person name="Markowitz V."/>
            <person name="Szeto E."/>
            <person name="Ivanova N."/>
            <person name="Ovchinnikova G."/>
            <person name="Pagani I."/>
            <person name="Pati A."/>
            <person name="Goodwin L."/>
            <person name="Peters L."/>
            <person name="Pitluck S."/>
            <person name="Woyke T."/>
            <person name="Kerfeld C."/>
        </authorList>
    </citation>
    <scope>NUCLEOTIDE SEQUENCE [LARGE SCALE GENOMIC DNA]</scope>
    <source>
        <strain evidence="2">PCC 8305</strain>
    </source>
</reference>
<feature type="transmembrane region" description="Helical" evidence="1">
    <location>
        <begin position="271"/>
        <end position="292"/>
    </location>
</feature>